<feature type="compositionally biased region" description="Low complexity" evidence="7">
    <location>
        <begin position="1132"/>
        <end position="1184"/>
    </location>
</feature>
<feature type="compositionally biased region" description="Low complexity" evidence="7">
    <location>
        <begin position="1247"/>
        <end position="1325"/>
    </location>
</feature>
<feature type="region of interest" description="Disordered" evidence="7">
    <location>
        <begin position="2148"/>
        <end position="2172"/>
    </location>
</feature>
<feature type="compositionally biased region" description="Low complexity" evidence="7">
    <location>
        <begin position="2519"/>
        <end position="2576"/>
    </location>
</feature>
<feature type="compositionally biased region" description="Low complexity" evidence="7">
    <location>
        <begin position="2631"/>
        <end position="2646"/>
    </location>
</feature>
<feature type="compositionally biased region" description="Low complexity" evidence="7">
    <location>
        <begin position="3068"/>
        <end position="3099"/>
    </location>
</feature>
<dbReference type="OrthoDB" id="49636at2759"/>
<feature type="compositionally biased region" description="Low complexity" evidence="7">
    <location>
        <begin position="2658"/>
        <end position="2688"/>
    </location>
</feature>
<dbReference type="PANTHER" id="PTHR44826">
    <property type="entry name" value="SPORE COAT PROTEIN SP85"/>
    <property type="match status" value="1"/>
</dbReference>
<evidence type="ECO:0000313" key="9">
    <source>
        <dbReference type="Proteomes" id="UP001153069"/>
    </source>
</evidence>
<evidence type="ECO:0000256" key="4">
    <source>
        <dbReference type="ARBA" id="ARBA00022737"/>
    </source>
</evidence>
<feature type="region of interest" description="Disordered" evidence="7">
    <location>
        <begin position="1792"/>
        <end position="1971"/>
    </location>
</feature>
<dbReference type="Proteomes" id="UP001153069">
    <property type="component" value="Unassembled WGS sequence"/>
</dbReference>
<feature type="compositionally biased region" description="Low complexity" evidence="7">
    <location>
        <begin position="1191"/>
        <end position="1213"/>
    </location>
</feature>
<feature type="compositionally biased region" description="Low complexity" evidence="7">
    <location>
        <begin position="1035"/>
        <end position="1046"/>
    </location>
</feature>
<feature type="compositionally biased region" description="Low complexity" evidence="7">
    <location>
        <begin position="806"/>
        <end position="884"/>
    </location>
</feature>
<feature type="compositionally biased region" description="Low complexity" evidence="7">
    <location>
        <begin position="3108"/>
        <end position="3154"/>
    </location>
</feature>
<gene>
    <name evidence="8" type="ORF">SEMRO_61_G034910.1</name>
</gene>
<keyword evidence="9" id="KW-1185">Reference proteome</keyword>
<evidence type="ECO:0000256" key="5">
    <source>
        <dbReference type="ARBA" id="ARBA00033726"/>
    </source>
</evidence>
<evidence type="ECO:0000256" key="2">
    <source>
        <dbReference type="ARBA" id="ARBA00021911"/>
    </source>
</evidence>
<feature type="compositionally biased region" description="Low complexity" evidence="7">
    <location>
        <begin position="1103"/>
        <end position="1120"/>
    </location>
</feature>
<comment type="caution">
    <text evidence="8">The sequence shown here is derived from an EMBL/GenBank/DDBJ whole genome shotgun (WGS) entry which is preliminary data.</text>
</comment>
<reference evidence="8" key="1">
    <citation type="submission" date="2020-06" db="EMBL/GenBank/DDBJ databases">
        <authorList>
            <consortium name="Plant Systems Biology data submission"/>
        </authorList>
    </citation>
    <scope>NUCLEOTIDE SEQUENCE</scope>
    <source>
        <strain evidence="8">D6</strain>
    </source>
</reference>
<keyword evidence="3" id="KW-0748">Sporozoite</keyword>
<feature type="region of interest" description="Disordered" evidence="7">
    <location>
        <begin position="575"/>
        <end position="594"/>
    </location>
</feature>
<name>A0A9N8H761_9STRA</name>
<feature type="compositionally biased region" description="Polar residues" evidence="7">
    <location>
        <begin position="1961"/>
        <end position="1971"/>
    </location>
</feature>
<feature type="compositionally biased region" description="Low complexity" evidence="7">
    <location>
        <begin position="1883"/>
        <end position="1912"/>
    </location>
</feature>
<feature type="compositionally biased region" description="Low complexity" evidence="7">
    <location>
        <begin position="1566"/>
        <end position="1586"/>
    </location>
</feature>
<organism evidence="8 9">
    <name type="scientific">Seminavis robusta</name>
    <dbReference type="NCBI Taxonomy" id="568900"/>
    <lineage>
        <taxon>Eukaryota</taxon>
        <taxon>Sar</taxon>
        <taxon>Stramenopiles</taxon>
        <taxon>Ochrophyta</taxon>
        <taxon>Bacillariophyta</taxon>
        <taxon>Bacillariophyceae</taxon>
        <taxon>Bacillariophycidae</taxon>
        <taxon>Naviculales</taxon>
        <taxon>Naviculaceae</taxon>
        <taxon>Seminavis</taxon>
    </lineage>
</organism>
<feature type="region of interest" description="Disordered" evidence="7">
    <location>
        <begin position="1543"/>
        <end position="1589"/>
    </location>
</feature>
<feature type="compositionally biased region" description="Low complexity" evidence="7">
    <location>
        <begin position="2376"/>
        <end position="2387"/>
    </location>
</feature>
<feature type="compositionally biased region" description="Low complexity" evidence="7">
    <location>
        <begin position="581"/>
        <end position="594"/>
    </location>
</feature>
<comment type="function">
    <text evidence="6">Essential sporozoite protein. In the mosquito vector, required for sporozoite development in the oocyst, migration through the vector hemolymph and entry into the vector salivary glands. In the vertebrate host, required for sporozoite migration through the host dermis and infection of host hepatocytes. Binds to highly sulfated heparan sulfate proteoglycans (HSPGs) on the surface of host hepatocytes.</text>
</comment>
<feature type="compositionally biased region" description="Polar residues" evidence="7">
    <location>
        <begin position="1847"/>
        <end position="1865"/>
    </location>
</feature>
<feature type="compositionally biased region" description="Polar residues" evidence="7">
    <location>
        <begin position="2584"/>
        <end position="2607"/>
    </location>
</feature>
<feature type="compositionally biased region" description="Low complexity" evidence="7">
    <location>
        <begin position="1055"/>
        <end position="1080"/>
    </location>
</feature>
<feature type="compositionally biased region" description="Low complexity" evidence="7">
    <location>
        <begin position="2972"/>
        <end position="2993"/>
    </location>
</feature>
<feature type="compositionally biased region" description="Polar residues" evidence="7">
    <location>
        <begin position="922"/>
        <end position="946"/>
    </location>
</feature>
<feature type="region of interest" description="Disordered" evidence="7">
    <location>
        <begin position="3366"/>
        <end position="3442"/>
    </location>
</feature>
<dbReference type="EMBL" id="CAICTM010000060">
    <property type="protein sequence ID" value="CAB9499438.1"/>
    <property type="molecule type" value="Genomic_DNA"/>
</dbReference>
<evidence type="ECO:0000313" key="8">
    <source>
        <dbReference type="EMBL" id="CAB9499438.1"/>
    </source>
</evidence>
<feature type="region of interest" description="Disordered" evidence="7">
    <location>
        <begin position="2949"/>
        <end position="3194"/>
    </location>
</feature>
<feature type="compositionally biased region" description="Polar residues" evidence="7">
    <location>
        <begin position="1326"/>
        <end position="1340"/>
    </location>
</feature>
<comment type="function">
    <text evidence="5">In the vertebrate host, binds to highly sulfated heparan sulfate proteoglycans (HSPGs) on the surface of host hepatocytes and is required for sporozoite invasion of the host hepatocytes.</text>
</comment>
<feature type="compositionally biased region" description="Low complexity" evidence="7">
    <location>
        <begin position="908"/>
        <end position="920"/>
    </location>
</feature>
<protein>
    <recommendedName>
        <fullName evidence="2">Circumsporozoite protein</fullName>
    </recommendedName>
</protein>
<dbReference type="InterPro" id="IPR051860">
    <property type="entry name" value="Plasmodium_CSP_Invasion"/>
</dbReference>
<accession>A0A9N8H761</accession>
<feature type="compositionally biased region" description="Polar residues" evidence="7">
    <location>
        <begin position="1792"/>
        <end position="1803"/>
    </location>
</feature>
<feature type="compositionally biased region" description="Polar residues" evidence="7">
    <location>
        <begin position="2615"/>
        <end position="2625"/>
    </location>
</feature>
<evidence type="ECO:0000256" key="7">
    <source>
        <dbReference type="SAM" id="MobiDB-lite"/>
    </source>
</evidence>
<evidence type="ECO:0000256" key="3">
    <source>
        <dbReference type="ARBA" id="ARBA00022522"/>
    </source>
</evidence>
<feature type="compositionally biased region" description="Polar residues" evidence="7">
    <location>
        <begin position="984"/>
        <end position="996"/>
    </location>
</feature>
<feature type="compositionally biased region" description="Low complexity" evidence="7">
    <location>
        <begin position="2394"/>
        <end position="2491"/>
    </location>
</feature>
<feature type="region of interest" description="Disordered" evidence="7">
    <location>
        <begin position="781"/>
        <end position="1372"/>
    </location>
</feature>
<feature type="compositionally biased region" description="Polar residues" evidence="7">
    <location>
        <begin position="890"/>
        <end position="907"/>
    </location>
</feature>
<feature type="compositionally biased region" description="Polar residues" evidence="7">
    <location>
        <begin position="1021"/>
        <end position="1033"/>
    </location>
</feature>
<sequence length="4547" mass="482959">MIAHHSNYSHFGTNRVDQLITDAPVTVIELVDSESRGCDLSQVFEVSRVATNVTLEFLSYAWCTCGDMEVVACNTTIDIDRNAHRGVPGGVRNGIFWKRRNVTLSYEPTGQSDRIQRITLHFPPRCYSSSGTLEVTFVFRNLGGIDNHIGGIDNLTLSANICEPKQDSALPTASLPVAPTTTERPTNACIDSEGGARIECHGIVTLDDFVVGSMCLKIAENCTALQVTFEAFGDWRFHQHHLWVGTDQSECPKTLFGDPDIVIFPYFWNNPDGEAKVVELVSIWCSNLQGQSYYQQGIVQLLLFKIDKNGSPIAGSNSTAFVAEHSNSTNDSNGWYGWFDFHVNCDCMASTSPTTSLSDFPSFSPTDSVMPSYAPSIEDTSSPPSLVPSPVPSPIPSAMESPKLRDACIDVNDASQRQCHGILANNGRLVGSLCLEVADNKRVVETKVITVGKWRIFAEHLWVGSSIESVPQARNGTLDTEAFPFLWSDSVGMSEVSLHVPLKCDEDPYATYTEEGIAHFLTKQLDGTGAMVGGNDMLVAFAEEYSSVAVTDGYGWFDYTVKCDCSTPKPDIPSEFPSALPSSETTTIPSKIPSTSSPSYECVLDVGLGSQAVTVDAPDSDLSLQYAPKFSHFLGMLGSGSNNMGVSIAIPHSTGSGEMKVDLLSIDFNLYQIDEWNPEDKVFLKIGDIEIDLGEMDATSVSEPLGGYEGGITWHRDTITQCVNLNFGDQMDKKHAVELTIPSSLFPDDKLDIGFHVETSLDIGSESAVVDELRVTAHFDCETPGPVSTLAPSSLSPTTQAPSGIPTTVGPTTLVPTMLPRCAPTAAPTSSEPTSEAPSTLRPTSSPSGSPSVSPSRFPSSFPTVTPTAMPTTSPTGSPTKTPTVLPSMAPTSSVPSKFPSKTPSILPSSAPSNKPSAAPTESPTVEPTARPSSIPSVLPTSTPSGHSAPPTYAVSPSLSPSAKPSPLPSFQPSASPSNPPSTMPSIHPSTHPSLTPSKDPSAPPSPVPSGGPSYEPSAAPSLSTGPSETPSILPSYTTPTGVPSSGPSPPPTQFPTDIPTTLPSKHPSLSPSRSPSVHPSPNPSDQQTQVPSSAPSIPPSIVPTISPTNTPSTYPSSAPIISPTATPSRFPSSAPSGVPSSSPSLVPSRSPSSTPSANPSHTPSVSPTTSPSGVPSVTPSGMPSSPPSLVPSISPTKTPSSSPSLVPSAQPSITPSSAPSGDPSAIPSNDPSRAPSGVPSNPPSLNPSGSRSNIPSVAPSTTPSVSPSTTPSVSPSNTPSVSPSRTPSTAPTTTPSVSPSNTPSVSPSRTPSTAPSNTPSFSPSISTSVFPSKAPTSFPTFLPSALPSPVPTEMSEVPTTGSEMPSTLPMEVPTPSHKICLQSENGSGRVCHGLLTESDALVGNMCLEVAFMGTPAIRVEFISFGNWRMYGVHMWVGSQIEAVPVSNSGIPDPEHFPHSWNDGKGHALVTQHVALRCHDSATSIYTESGLAIVALRQVDWDGTVLDGSKVMASAQEYSVEGSEGLGRFEFKVDCNCDEPQPTMFPSPDPSAHPTETPSFAPSAYPTVAPSSMPTTSTTPGPSEIPSSPPTIYPTMAPTSIPTLLPTAYPSPLPTRIPTQVPTSAPEHLEVCLESKINGQGDCYGITATDGMVVGSMCLLVSTKTTWIEAKFAAFGRWRIKSLHMCIGSSCNGPPNLANGILDTTLYPFFWEEENGVVTLPQTFGTRCSNDMLHSYTEQGIAQLDLHKVDEAGKRIENSNVTAFVQEFSVATPGTESYARFDFMVNCNCNKSTPSSVPSQRPTFNEAVVPTTSPPTDSPTFVPTTAPTFEPTGFPTESPTDRPSLGPSVSPSHRPTGSPTSSPTLAPTVHPTALPTKAPTESPTTLPTAYPTAAPTVEPTTTPTFKPTAIPTDTRTGSPTLLPTEVPTALPTAGPTTEPTGSPTLGPTTGPSGSPTNLPTMNPSWHPTRSPTLQPSVSNNFKICIDGFQGSHRVCHGITTTHDHILVGSMCLEVESSSSAVKATFETVGNWTIVKQHMWVGNDAKMVPTTDEGAPDFQNFPYFWTDQNGKPSVKQAVATRCHRSVKTEYSDAGIAYLLLRPVDDHGSISSEESVSAYAQQYTSRNKDNEPFGWFAFTVDCNCTDRSPIPPSHSSTGSPKSGPSVLPSSSPTTVVTEYPTIAPTHSPSYKCVLDVGLGSQAVTADAPDSDLSLQYAPNFSHFLGLLGSGSNNMGVSIDIPHSTGSGKMKADLLSIDFNLYQIDEWNPEDKFFLEIGDIEIDLGEMDATSVSEPLDGYEGGITWHRDTITQCVNLNFGDQMDKKHAVELTIPSSLFPDDKLDIGFRVETSLDIGSESAVVDELCVTAHFDCETPGPVSTLEPSSLSPTTQAPSGIPTTVGPTTLVPTMLPRCAPTAAPTSSESEAPSTLRPTSSPSGSPSGRPSVSPTKSPSSFPTVTPTSMPTTVPTGSPTVVPTSTPATSPSASPTTLAPTFLRANPALNAPTPGEFPINNPSGQPTMSPTDWPTGSPTSSPTGSPTGTPTTQPTEVPTGSPSTGFPTGTPTVSPTASPTTVGPTVLSGHPSAAPTTGQPSTSAPTSIPTFVPTTAPTFEPTGLPTDTPTGSPTLLPTEVPTALPTAGPTTGPTESPTDRPSLAPSVSPTDWPTGSPTSSPTGSPTGTPTTQPTEVPTRSTTGIPTGSPIERLITLFPDTSAPTVVPSMSPTIKLTQMQSVAPTELPTMVRISEPTKWPISSSTLGPTMSPTGGPTLNPTGHWKTLMPSLVNDPKICIDEFHGRQKVCHGITTTTDDPILVGSMCLEVSRSSSFVEATFETMSNWVIVKQHMWLGSNSDKAPTTNEGHPDLSRYPYFWTDQSGKPLMKQFLATRCTRSMKTQYSDEGIAYLILKPVENQGANLDQTRVAAYVNQYTSTNKSSASLGWFQFTVDCNCTTETPSGGPSPSPGGPSLPPSPPSSSPSLSPSIQPSTSPSGYPSVSPSHPPTGSPTSSPTLAPTVHPTAHPTTAPTDSPTTLPTAYPTAAPTVEPTTTPTFKTTAIPTETPTGSPTLLPTMVPTVLPTDGPTTGPTGSPTLGPTTEPTGSPTDRPSLAPSVSPSEWPTGSPTSSPTGSPTSYPTTHPTKMPTGTPTTTPTGYPTTAPTANPSTQSPTFFVAAPHTKSPTLATPTGHPRAPSDQPSSLSPTGVCIEAVNGSHKACYGITTQNDEAKIVGNMCLEVDYASSNINAVFSSVGRWRIVSLHLWVGTDMLGVPTIEELPDVENFPYFWSDPIGQPSLSQPIPSRCTNSLKADYAEDGIAQLVLKQVDSHGVLVNESEVVAEVQEYCSRNQGGTVYGWFEFNVNCNCTDAHLPSVTPSAKPTKEPAGAPTVAPTTSPTGSPSLGPSGIPSSIPSANPSAFQRSLPTSSPSSATQAPSSSSHPTPASGDGVCITGDVGPGVQGKCFHVVSESGVHIGEACMKIISKPFAVAIDFKTFPGWVFLEHKMWVGTDITRLRRTKSANPDLDNFPYLWRNQTGSSEWRAYVSIKCKFRPVRSYWEDGVSEIIASRQSPDGKLFGRPMKATVEDQLTRHPSSNKWLNYFSWHIRCKCLSGRTHQPSFAPAVSAEPSIAPSCVKKFHIVEAICHEMRTNGTVTVGQVCVQPISSENTLQVKIVAGPYWTFLQHQVWVGHSLQETPKVGGVPDFHSFPYYWCDSDGQIEWNFSIDMPCGEAVGKDFKLYVVARSKAVQTLNGANRPIPETDVVAFSRGDRSDAWYHFPVDCECPSHVPTVPPRITQAPSPLQTRACTSEVYVDGINTVTGKGCKKLTTQIGIHVGDVCLYSRDDFVEVSFRASAYWTFLSHHMWIGKFVGDAPWSSNGHLDFGAFPYFFCDSEGSETWSTRIKSPCHEPQRKKHIMSLVSRSEASQVYTISGETIPGTVESAFVDDHTQSRDRAQPWFDFEIDCSCHADLPRPTPSAPPIRSNQPTPPNYNVGNVPSHVHDKACIETPEDAGGYRYDCYPLLLETTRQAVGKVCASVTEAAMSSTQILELEFEANDHWAFVKHSMWLDSDIKRVPKTETGRPDERKFPFFWDNPTGSKTWKAASSLKCANYPRSTYEVTALVRSFVVPTFENGTLMRNESALTSYGIEHEGSGGLHLGWLDFMINCNCPENPPSQSPTSPPLKPIDNCASENGGGIASCHQLQDHFGSSVATVCAEQDPQSGGTDIVFTAKDAWRFISHQVWVGFDLASMPLLDSGRPDHDAFPYKWRNPVGERRWNLTAAVSCRDGEAKSSRKVFILSRSTARTHTSSGSREATVWSSNFSTEASVDRLSLLFFEVDCSIGNDTTENSMPVTSCNDPTLQLEGAFCGSTGIQLAGECLDEPAGIVDLALSEADATTDQSIEIYFGASPRHSFQSTKLWLGRDMSQMPRQRGDGTPDLESFPFFASDKSGYNNTLFRQELNLLCVKGTESLTFYGVAHAVVQDATENNEVSIDIPISSYGYMHDGQNSSDWFGYFDFTVRCHCPRPIRTDALRLSPLEQAIGTPSKDELLVQMPSP</sequence>
<evidence type="ECO:0000256" key="6">
    <source>
        <dbReference type="ARBA" id="ARBA00045806"/>
    </source>
</evidence>
<feature type="compositionally biased region" description="Low complexity" evidence="7">
    <location>
        <begin position="3000"/>
        <end position="3058"/>
    </location>
</feature>
<keyword evidence="4" id="KW-0677">Repeat</keyword>
<comment type="similarity">
    <text evidence="1">Belongs to the plasmodium circumsporozoite protein family.</text>
</comment>
<feature type="compositionally biased region" description="Low complexity" evidence="7">
    <location>
        <begin position="2157"/>
        <end position="2172"/>
    </location>
</feature>
<feature type="compositionally biased region" description="Low complexity" evidence="7">
    <location>
        <begin position="1927"/>
        <end position="1960"/>
    </location>
</feature>
<proteinExistence type="inferred from homology"/>
<feature type="region of interest" description="Disordered" evidence="7">
    <location>
        <begin position="2373"/>
        <end position="2699"/>
    </location>
</feature>
<feature type="compositionally biased region" description="Low complexity" evidence="7">
    <location>
        <begin position="788"/>
        <end position="799"/>
    </location>
</feature>
<dbReference type="PANTHER" id="PTHR44826:SF3">
    <property type="entry name" value="SPORE COAT PROTEIN SP85"/>
    <property type="match status" value="1"/>
</dbReference>
<feature type="compositionally biased region" description="Low complexity" evidence="7">
    <location>
        <begin position="3375"/>
        <end position="3436"/>
    </location>
</feature>
<evidence type="ECO:0000256" key="1">
    <source>
        <dbReference type="ARBA" id="ARBA00006241"/>
    </source>
</evidence>
<feature type="compositionally biased region" description="Pro residues" evidence="7">
    <location>
        <begin position="2954"/>
        <end position="2971"/>
    </location>
</feature>